<dbReference type="PANTHER" id="PTHR43612:SF3">
    <property type="entry name" value="TRIFUNCTIONAL ENZYME SUBUNIT ALPHA, MITOCHONDRIAL"/>
    <property type="match status" value="1"/>
</dbReference>
<dbReference type="InterPro" id="IPR001753">
    <property type="entry name" value="Enoyl-CoA_hydra/iso"/>
</dbReference>
<dbReference type="CDD" id="cd06558">
    <property type="entry name" value="crotonase-like"/>
    <property type="match status" value="1"/>
</dbReference>
<feature type="domain" description="3-hydroxyacyl-CoA dehydrogenase C-terminal" evidence="13">
    <location>
        <begin position="485"/>
        <end position="578"/>
    </location>
</feature>
<dbReference type="Pfam" id="PF00725">
    <property type="entry name" value="3HCDH"/>
    <property type="match status" value="1"/>
</dbReference>
<dbReference type="PROSITE" id="PS00067">
    <property type="entry name" value="3HCDH"/>
    <property type="match status" value="1"/>
</dbReference>
<dbReference type="InterPro" id="IPR006180">
    <property type="entry name" value="3-OHacyl-CoA_DH_CS"/>
</dbReference>
<dbReference type="InterPro" id="IPR050136">
    <property type="entry name" value="FA_oxidation_alpha_subunit"/>
</dbReference>
<keyword evidence="16" id="KW-1185">Reference proteome</keyword>
<evidence type="ECO:0000256" key="9">
    <source>
        <dbReference type="ARBA" id="ARBA00023098"/>
    </source>
</evidence>
<dbReference type="InterPro" id="IPR006108">
    <property type="entry name" value="3HC_DH_C"/>
</dbReference>
<dbReference type="SUPFAM" id="SSF48179">
    <property type="entry name" value="6-phosphogluconate dehydrogenase C-terminal domain-like"/>
    <property type="match status" value="2"/>
</dbReference>
<reference evidence="16" key="1">
    <citation type="journal article" date="2019" name="Int. J. Syst. Evol. Microbiol.">
        <title>The Global Catalogue of Microorganisms (GCM) 10K type strain sequencing project: providing services to taxonomists for standard genome sequencing and annotation.</title>
        <authorList>
            <consortium name="The Broad Institute Genomics Platform"/>
            <consortium name="The Broad Institute Genome Sequencing Center for Infectious Disease"/>
            <person name="Wu L."/>
            <person name="Ma J."/>
        </authorList>
    </citation>
    <scope>NUCLEOTIDE SEQUENCE [LARGE SCALE GENOMIC DNA]</scope>
    <source>
        <strain evidence="16">JCM 32226</strain>
    </source>
</reference>
<comment type="similarity">
    <text evidence="2">In the central section; belongs to the 3-hydroxyacyl-CoA dehydrogenase family.</text>
</comment>
<proteinExistence type="inferred from homology"/>
<dbReference type="SUPFAM" id="SSF51735">
    <property type="entry name" value="NAD(P)-binding Rossmann-fold domains"/>
    <property type="match status" value="1"/>
</dbReference>
<dbReference type="Gene3D" id="3.90.226.10">
    <property type="entry name" value="2-enoyl-CoA Hydratase, Chain A, domain 1"/>
    <property type="match status" value="1"/>
</dbReference>
<evidence type="ECO:0000259" key="13">
    <source>
        <dbReference type="Pfam" id="PF00725"/>
    </source>
</evidence>
<evidence type="ECO:0000256" key="10">
    <source>
        <dbReference type="ARBA" id="ARBA00023239"/>
    </source>
</evidence>
<evidence type="ECO:0000256" key="1">
    <source>
        <dbReference type="ARBA" id="ARBA00005005"/>
    </source>
</evidence>
<comment type="similarity">
    <text evidence="3">In the N-terminal section; belongs to the enoyl-CoA hydratase/isomerase family.</text>
</comment>
<evidence type="ECO:0000256" key="12">
    <source>
        <dbReference type="ARBA" id="ARBA00049556"/>
    </source>
</evidence>
<evidence type="ECO:0000256" key="7">
    <source>
        <dbReference type="ARBA" id="ARBA00023002"/>
    </source>
</evidence>
<name>A0ABP8Q1C7_9GAMM</name>
<dbReference type="PANTHER" id="PTHR43612">
    <property type="entry name" value="TRIFUNCTIONAL ENZYME SUBUNIT ALPHA"/>
    <property type="match status" value="1"/>
</dbReference>
<dbReference type="EMBL" id="BAABFC010000006">
    <property type="protein sequence ID" value="GAA4495573.1"/>
    <property type="molecule type" value="Genomic_DNA"/>
</dbReference>
<dbReference type="Gene3D" id="3.40.50.720">
    <property type="entry name" value="NAD(P)-binding Rossmann-like Domain"/>
    <property type="match status" value="1"/>
</dbReference>
<protein>
    <recommendedName>
        <fullName evidence="4">enoyl-CoA hydratase</fullName>
        <ecNumber evidence="4">4.2.1.17</ecNumber>
    </recommendedName>
</protein>
<evidence type="ECO:0000259" key="14">
    <source>
        <dbReference type="Pfam" id="PF02737"/>
    </source>
</evidence>
<comment type="catalytic activity">
    <reaction evidence="12">
        <text>a (3S)-3-hydroxyacyl-CoA + NAD(+) = a 3-oxoacyl-CoA + NADH + H(+)</text>
        <dbReference type="Rhea" id="RHEA:22432"/>
        <dbReference type="ChEBI" id="CHEBI:15378"/>
        <dbReference type="ChEBI" id="CHEBI:57318"/>
        <dbReference type="ChEBI" id="CHEBI:57540"/>
        <dbReference type="ChEBI" id="CHEBI:57945"/>
        <dbReference type="ChEBI" id="CHEBI:90726"/>
        <dbReference type="EC" id="1.1.1.35"/>
    </reaction>
</comment>
<evidence type="ECO:0000256" key="2">
    <source>
        <dbReference type="ARBA" id="ARBA00007005"/>
    </source>
</evidence>
<organism evidence="15 16">
    <name type="scientific">Pseudaeromonas paramecii</name>
    <dbReference type="NCBI Taxonomy" id="2138166"/>
    <lineage>
        <taxon>Bacteria</taxon>
        <taxon>Pseudomonadati</taxon>
        <taxon>Pseudomonadota</taxon>
        <taxon>Gammaproteobacteria</taxon>
        <taxon>Aeromonadales</taxon>
        <taxon>Aeromonadaceae</taxon>
        <taxon>Pseudaeromonas</taxon>
    </lineage>
</organism>
<feature type="domain" description="3-hydroxyacyl-CoA dehydrogenase NAD binding" evidence="14">
    <location>
        <begin position="305"/>
        <end position="482"/>
    </location>
</feature>
<dbReference type="Pfam" id="PF00378">
    <property type="entry name" value="ECH_1"/>
    <property type="match status" value="1"/>
</dbReference>
<evidence type="ECO:0000256" key="6">
    <source>
        <dbReference type="ARBA" id="ARBA00022963"/>
    </source>
</evidence>
<keyword evidence="7" id="KW-0560">Oxidoreductase</keyword>
<keyword evidence="5" id="KW-0276">Fatty acid metabolism</keyword>
<keyword evidence="8" id="KW-0520">NAD</keyword>
<evidence type="ECO:0000256" key="3">
    <source>
        <dbReference type="ARBA" id="ARBA00008750"/>
    </source>
</evidence>
<dbReference type="Proteomes" id="UP001501321">
    <property type="component" value="Unassembled WGS sequence"/>
</dbReference>
<dbReference type="InterPro" id="IPR036291">
    <property type="entry name" value="NAD(P)-bd_dom_sf"/>
</dbReference>
<evidence type="ECO:0000256" key="5">
    <source>
        <dbReference type="ARBA" id="ARBA00022832"/>
    </source>
</evidence>
<evidence type="ECO:0000256" key="8">
    <source>
        <dbReference type="ARBA" id="ARBA00023027"/>
    </source>
</evidence>
<dbReference type="RefSeq" id="WP_345010515.1">
    <property type="nucleotide sequence ID" value="NZ_BAABFC010000006.1"/>
</dbReference>
<comment type="caution">
    <text evidence="15">The sequence shown here is derived from an EMBL/GenBank/DDBJ whole genome shotgun (WGS) entry which is preliminary data.</text>
</comment>
<dbReference type="Gene3D" id="1.10.1040.50">
    <property type="match status" value="1"/>
</dbReference>
<keyword evidence="11" id="KW-0511">Multifunctional enzyme</keyword>
<dbReference type="InterPro" id="IPR029045">
    <property type="entry name" value="ClpP/crotonase-like_dom_sf"/>
</dbReference>
<accession>A0ABP8Q1C7</accession>
<keyword evidence="10" id="KW-0456">Lyase</keyword>
<keyword evidence="6" id="KW-0442">Lipid degradation</keyword>
<evidence type="ECO:0000313" key="16">
    <source>
        <dbReference type="Proteomes" id="UP001501321"/>
    </source>
</evidence>
<dbReference type="InterPro" id="IPR006176">
    <property type="entry name" value="3-OHacyl-CoA_DH_NAD-bd"/>
</dbReference>
<evidence type="ECO:0000313" key="15">
    <source>
        <dbReference type="EMBL" id="GAA4495573.1"/>
    </source>
</evidence>
<dbReference type="SUPFAM" id="SSF52096">
    <property type="entry name" value="ClpP/crotonase"/>
    <property type="match status" value="1"/>
</dbReference>
<comment type="pathway">
    <text evidence="1">Lipid metabolism; fatty acid beta-oxidation.</text>
</comment>
<sequence>MNQALTLSEGPDGLLILTIDNPRASMNVLDMALLPEFAAVLDLLADQSPAGLLICSGKPDSFIAGADIKMLDACADAAAGSELASQGQQLFARLAALPFPTMALIHGPCLGGGLELALACDRRICSDDDKTRLGLPEVKLGLLPGSGGTQRLPARIGLPAALDLMLSGRTLKPRQAKRLGLVEAVVPVASLHRVAADLLRQPAPKPRWLARQSLRWPWRPLLLKLASRQAQRQSQGHYPAIPAILQAVTLGLTQGAEVGQQEEARQFGQLLMSGPSRALRGLFHASQQAKQVQYQQASPLPVSAIGVLGGGLMGGGIGLVSVQQAGLDVRFKELSHEGLAQAMAYGKQRILAQARQGRLSPPQVRRLLARYSGSLDYRGFANRQLVVEAVFEDLTLKQQMVAEIEALGTPLIFASNTSSLPIAQLAAQAAHPERIIGLHYFSPVEKMPLVEVIPHAGTDPQVVATVLALALAQGKTPVVVKDSVGFYVNRILTPYLNEALRLLAEGQAVAHIDQCLRQFGFPVGPLALLDEVGFAVGAKVAQVLTEAFGDRMQPPDLVPRLQAAGRQGRKSGAGFYRYDGRGGKRRVDDRLPARLDLPKAAPMDGQTLVRRCLFPLYNEAALCLAEGVIGSAQEGDLAAVMGIGFPPFLGGPFAAMGQLGGETLLTQMAALAAQAGERFSPNVALRAWLEGQPEE</sequence>
<dbReference type="InterPro" id="IPR008927">
    <property type="entry name" value="6-PGluconate_DH-like_C_sf"/>
</dbReference>
<dbReference type="EC" id="4.2.1.17" evidence="4"/>
<evidence type="ECO:0000256" key="11">
    <source>
        <dbReference type="ARBA" id="ARBA00023268"/>
    </source>
</evidence>
<evidence type="ECO:0000256" key="4">
    <source>
        <dbReference type="ARBA" id="ARBA00012076"/>
    </source>
</evidence>
<dbReference type="Pfam" id="PF02737">
    <property type="entry name" value="3HCDH_N"/>
    <property type="match status" value="1"/>
</dbReference>
<keyword evidence="9" id="KW-0443">Lipid metabolism</keyword>
<gene>
    <name evidence="15" type="primary">fadJ</name>
    <name evidence="15" type="ORF">GCM10023095_09060</name>
</gene>